<dbReference type="Proteomes" id="UP001066276">
    <property type="component" value="Chromosome 8"/>
</dbReference>
<gene>
    <name evidence="1" type="ORF">NDU88_007657</name>
</gene>
<evidence type="ECO:0000313" key="1">
    <source>
        <dbReference type="EMBL" id="KAJ1119472.1"/>
    </source>
</evidence>
<sequence length="73" mass="8441">MLEDIAVLQRGRRSSLQQLDKTRTRDDHCRLAKKVSTAKKQIKEVLPTVNNADKTISKMERQIHDLELRAKDA</sequence>
<keyword evidence="2" id="KW-1185">Reference proteome</keyword>
<dbReference type="AlphaFoldDB" id="A0AAV7NTX5"/>
<comment type="caution">
    <text evidence="1">The sequence shown here is derived from an EMBL/GenBank/DDBJ whole genome shotgun (WGS) entry which is preliminary data.</text>
</comment>
<dbReference type="EMBL" id="JANPWB010000012">
    <property type="protein sequence ID" value="KAJ1119472.1"/>
    <property type="molecule type" value="Genomic_DNA"/>
</dbReference>
<accession>A0AAV7NTX5</accession>
<reference evidence="1" key="1">
    <citation type="journal article" date="2022" name="bioRxiv">
        <title>Sequencing and chromosome-scale assembly of the giantPleurodeles waltlgenome.</title>
        <authorList>
            <person name="Brown T."/>
            <person name="Elewa A."/>
            <person name="Iarovenko S."/>
            <person name="Subramanian E."/>
            <person name="Araus A.J."/>
            <person name="Petzold A."/>
            <person name="Susuki M."/>
            <person name="Suzuki K.-i.T."/>
            <person name="Hayashi T."/>
            <person name="Toyoda A."/>
            <person name="Oliveira C."/>
            <person name="Osipova E."/>
            <person name="Leigh N.D."/>
            <person name="Simon A."/>
            <person name="Yun M.H."/>
        </authorList>
    </citation>
    <scope>NUCLEOTIDE SEQUENCE</scope>
    <source>
        <strain evidence="1">20211129_DDA</strain>
        <tissue evidence="1">Liver</tissue>
    </source>
</reference>
<protein>
    <submittedName>
        <fullName evidence="1">Uncharacterized protein</fullName>
    </submittedName>
</protein>
<name>A0AAV7NTX5_PLEWA</name>
<organism evidence="1 2">
    <name type="scientific">Pleurodeles waltl</name>
    <name type="common">Iberian ribbed newt</name>
    <dbReference type="NCBI Taxonomy" id="8319"/>
    <lineage>
        <taxon>Eukaryota</taxon>
        <taxon>Metazoa</taxon>
        <taxon>Chordata</taxon>
        <taxon>Craniata</taxon>
        <taxon>Vertebrata</taxon>
        <taxon>Euteleostomi</taxon>
        <taxon>Amphibia</taxon>
        <taxon>Batrachia</taxon>
        <taxon>Caudata</taxon>
        <taxon>Salamandroidea</taxon>
        <taxon>Salamandridae</taxon>
        <taxon>Pleurodelinae</taxon>
        <taxon>Pleurodeles</taxon>
    </lineage>
</organism>
<evidence type="ECO:0000313" key="2">
    <source>
        <dbReference type="Proteomes" id="UP001066276"/>
    </source>
</evidence>
<proteinExistence type="predicted"/>